<keyword evidence="5" id="KW-1185">Reference proteome</keyword>
<reference evidence="4" key="1">
    <citation type="submission" date="2021-06" db="EMBL/GenBank/DDBJ databases">
        <title>Sequencing of actinobacteria type strains.</title>
        <authorList>
            <person name="Nguyen G.-S."/>
            <person name="Wentzel A."/>
        </authorList>
    </citation>
    <scope>NUCLEOTIDE SEQUENCE</scope>
    <source>
        <strain evidence="4">P38-E01</strain>
    </source>
</reference>
<protein>
    <submittedName>
        <fullName evidence="4">SDR family oxidoreductase</fullName>
    </submittedName>
</protein>
<comment type="caution">
    <text evidence="4">The sequence shown here is derived from an EMBL/GenBank/DDBJ whole genome shotgun (WGS) entry which is preliminary data.</text>
</comment>
<dbReference type="CDD" id="cd05233">
    <property type="entry name" value="SDR_c"/>
    <property type="match status" value="1"/>
</dbReference>
<feature type="compositionally biased region" description="Basic residues" evidence="3">
    <location>
        <begin position="73"/>
        <end position="84"/>
    </location>
</feature>
<dbReference type="GO" id="GO:0016491">
    <property type="term" value="F:oxidoreductase activity"/>
    <property type="evidence" value="ECO:0007669"/>
    <property type="project" value="UniProtKB-KW"/>
</dbReference>
<evidence type="ECO:0000313" key="5">
    <source>
        <dbReference type="Proteomes" id="UP000694501"/>
    </source>
</evidence>
<dbReference type="InterPro" id="IPR002347">
    <property type="entry name" value="SDR_fam"/>
</dbReference>
<dbReference type="PANTHER" id="PTHR43639">
    <property type="entry name" value="OXIDOREDUCTASE, SHORT-CHAIN DEHYDROGENASE/REDUCTASE FAMILY (AFU_ORTHOLOGUE AFUA_5G02870)"/>
    <property type="match status" value="1"/>
</dbReference>
<dbReference type="InterPro" id="IPR020904">
    <property type="entry name" value="Sc_DH/Rdtase_CS"/>
</dbReference>
<dbReference type="AlphaFoldDB" id="A0A949JDE5"/>
<evidence type="ECO:0000256" key="2">
    <source>
        <dbReference type="ARBA" id="ARBA00023002"/>
    </source>
</evidence>
<dbReference type="FunFam" id="3.40.50.720:FF:000084">
    <property type="entry name" value="Short-chain dehydrogenase reductase"/>
    <property type="match status" value="1"/>
</dbReference>
<feature type="compositionally biased region" description="Basic residues" evidence="3">
    <location>
        <begin position="1"/>
        <end position="11"/>
    </location>
</feature>
<dbReference type="PANTHER" id="PTHR43639:SF1">
    <property type="entry name" value="SHORT-CHAIN DEHYDROGENASE_REDUCTASE FAMILY PROTEIN"/>
    <property type="match status" value="1"/>
</dbReference>
<sequence length="415" mass="44117">MRNTTLRRHSATSRQPPARSRLHPRPNRTATPADPPADPPTDSAHRLRPPTPRSRRRPPGRALAAVRPAGPSRRARDRIPRWRRVACDPTEANGTGRRTASSRVPSPGRGSRSHRDDSTAQFAAEAVDGPAVDEWEAVGHRSSQPSSHRPGRQSPPRRVRRKRPRRKESSVSRAVLVTGASRGIGRAIAHAFAERGDRVALHYGSRTEAAEAAFAALPGDGHVLVRGDLSTPDGAAELVETVSTGLGAVDVLVNNAAANEPHPIADTSYADWQAAWRRILDVNLLGAAHVSHLAARLMIERGAGGRIVNIGSRGAHRGEPDHPAYGASKAALHALGQSLAVALAPHGIAVASVAPGFVETERVADRLTDEVRGQSPFGRVAAPEEIAAAVLWLASPEAIWASGTVLDLNGASHLR</sequence>
<keyword evidence="2" id="KW-0560">Oxidoreductase</keyword>
<proteinExistence type="inferred from homology"/>
<gene>
    <name evidence="4" type="ORF">JGS22_004695</name>
</gene>
<dbReference type="PROSITE" id="PS00061">
    <property type="entry name" value="ADH_SHORT"/>
    <property type="match status" value="1"/>
</dbReference>
<evidence type="ECO:0000256" key="1">
    <source>
        <dbReference type="ARBA" id="ARBA00006484"/>
    </source>
</evidence>
<dbReference type="Proteomes" id="UP000694501">
    <property type="component" value="Unassembled WGS sequence"/>
</dbReference>
<evidence type="ECO:0000256" key="3">
    <source>
        <dbReference type="SAM" id="MobiDB-lite"/>
    </source>
</evidence>
<dbReference type="Pfam" id="PF13561">
    <property type="entry name" value="adh_short_C2"/>
    <property type="match status" value="1"/>
</dbReference>
<feature type="region of interest" description="Disordered" evidence="3">
    <location>
        <begin position="137"/>
        <end position="173"/>
    </location>
</feature>
<feature type="compositionally biased region" description="Low complexity" evidence="3">
    <location>
        <begin position="60"/>
        <end position="71"/>
    </location>
</feature>
<evidence type="ECO:0000313" key="4">
    <source>
        <dbReference type="EMBL" id="MBU7596953.1"/>
    </source>
</evidence>
<feature type="region of interest" description="Disordered" evidence="3">
    <location>
        <begin position="1"/>
        <end position="119"/>
    </location>
</feature>
<name>A0A949JDE5_9ACTN</name>
<organism evidence="4 5">
    <name type="scientific">Streptomyces tardus</name>
    <dbReference type="NCBI Taxonomy" id="2780544"/>
    <lineage>
        <taxon>Bacteria</taxon>
        <taxon>Bacillati</taxon>
        <taxon>Actinomycetota</taxon>
        <taxon>Actinomycetes</taxon>
        <taxon>Kitasatosporales</taxon>
        <taxon>Streptomycetaceae</taxon>
        <taxon>Streptomyces</taxon>
    </lineage>
</organism>
<feature type="compositionally biased region" description="Basic residues" evidence="3">
    <location>
        <begin position="149"/>
        <end position="166"/>
    </location>
</feature>
<comment type="similarity">
    <text evidence="1">Belongs to the short-chain dehydrogenases/reductases (SDR) family.</text>
</comment>
<dbReference type="EMBL" id="JAELVF020000001">
    <property type="protein sequence ID" value="MBU7596953.1"/>
    <property type="molecule type" value="Genomic_DNA"/>
</dbReference>
<accession>A0A949JDE5</accession>
<feature type="compositionally biased region" description="Low complexity" evidence="3">
    <location>
        <begin position="101"/>
        <end position="110"/>
    </location>
</feature>